<evidence type="ECO:0000313" key="2">
    <source>
        <dbReference type="EMBL" id="BFD46437.1"/>
    </source>
</evidence>
<dbReference type="NCBIfam" id="TIGR02396">
    <property type="entry name" value="diverge_rpsU"/>
    <property type="match status" value="1"/>
</dbReference>
<sequence>MSRLKDAFMTIEEKYHSLKVQFVQTLPKLLAFNQWNNKLLADTEEECGFVKGYCHIIFPGGIREIVDFFENWQDQNMLDLLSQQETPIKIRDKIDLALRIRIKNCIANPTNITPNSQTSLREATLVATKQSKKATINGLLRRLTPPRNDASLLELNTNQVSYINSKLVHLRNRSYFTTPSNSIFATKIAFRTCDLIWRYAGDKSIDYNYYTKRGLLLSVYITSILYYIQDESENNVDTDQYITKSLSNIITMTSKCKNMLKLPNPVDIPIIRLFS</sequence>
<proteinExistence type="predicted"/>
<dbReference type="GO" id="GO:0006744">
    <property type="term" value="P:ubiquinone biosynthetic process"/>
    <property type="evidence" value="ECO:0007669"/>
    <property type="project" value="InterPro"/>
</dbReference>
<accession>A0AAT9G9E1</accession>
<dbReference type="Pfam" id="PF08511">
    <property type="entry name" value="COQ9"/>
    <property type="match status" value="1"/>
</dbReference>
<dbReference type="GO" id="GO:0008289">
    <property type="term" value="F:lipid binding"/>
    <property type="evidence" value="ECO:0007669"/>
    <property type="project" value="InterPro"/>
</dbReference>
<evidence type="ECO:0000259" key="1">
    <source>
        <dbReference type="Pfam" id="PF08511"/>
    </source>
</evidence>
<dbReference type="AlphaFoldDB" id="A0AAT9G9E1"/>
<reference evidence="2" key="1">
    <citation type="submission" date="2024-01" db="EMBL/GenBank/DDBJ databases">
        <title>Sequencing the genomes of a sandfly, Sergentomyia squamirostris, and its two endosymbionts.</title>
        <authorList>
            <person name="Itokawa K."/>
            <person name="Sanjoba C."/>
        </authorList>
    </citation>
    <scope>NUCLEOTIDE SEQUENCE</scope>
    <source>
        <strain evidence="2">RiSSQ</strain>
    </source>
</reference>
<dbReference type="Gene3D" id="1.10.357.10">
    <property type="entry name" value="Tetracycline Repressor, domain 2"/>
    <property type="match status" value="1"/>
</dbReference>
<protein>
    <submittedName>
        <fullName evidence="2">COQ9 family protein</fullName>
    </submittedName>
</protein>
<feature type="domain" description="COQ9 C-terminal" evidence="1">
    <location>
        <begin position="186"/>
        <end position="252"/>
    </location>
</feature>
<gene>
    <name evidence="2" type="ORF">DMENIID0002_10830</name>
</gene>
<dbReference type="InterPro" id="IPR012762">
    <property type="entry name" value="Ubiq_biosynth_COQ9"/>
</dbReference>
<name>A0AAT9G9E1_9RICK</name>
<dbReference type="EMBL" id="AP029170">
    <property type="protein sequence ID" value="BFD46437.1"/>
    <property type="molecule type" value="Genomic_DNA"/>
</dbReference>
<dbReference type="InterPro" id="IPR013718">
    <property type="entry name" value="COQ9_C"/>
</dbReference>
<organism evidence="2">
    <name type="scientific">Candidatus Tisiphia endosymbiont of Sergentomyia squamirostris</name>
    <dbReference type="NCBI Taxonomy" id="3113639"/>
    <lineage>
        <taxon>Bacteria</taxon>
        <taxon>Pseudomonadati</taxon>
        <taxon>Pseudomonadota</taxon>
        <taxon>Alphaproteobacteria</taxon>
        <taxon>Rickettsiales</taxon>
        <taxon>Rickettsiaceae</taxon>
        <taxon>Rickettsieae</taxon>
        <taxon>Candidatus Tisiphia</taxon>
    </lineage>
</organism>